<dbReference type="Proteomes" id="UP000752696">
    <property type="component" value="Unassembled WGS sequence"/>
</dbReference>
<reference evidence="2" key="1">
    <citation type="submission" date="2020-07" db="EMBL/GenBank/DDBJ databases">
        <authorList>
            <person name="Nazaruddin N."/>
        </authorList>
    </citation>
    <scope>NUCLEOTIDE SEQUENCE</scope>
</reference>
<accession>A0A6V7GXV1</accession>
<evidence type="ECO:0000313" key="3">
    <source>
        <dbReference type="Proteomes" id="UP000752696"/>
    </source>
</evidence>
<evidence type="ECO:0000256" key="1">
    <source>
        <dbReference type="SAM" id="Coils"/>
    </source>
</evidence>
<dbReference type="AlphaFoldDB" id="A0A6V7GXV1"/>
<dbReference type="OrthoDB" id="7554122at2759"/>
<keyword evidence="1" id="KW-0175">Coiled coil</keyword>
<protein>
    <submittedName>
        <fullName evidence="2">Uncharacterized protein</fullName>
    </submittedName>
</protein>
<organism evidence="2 3">
    <name type="scientific">Heterotrigona itama</name>
    <dbReference type="NCBI Taxonomy" id="395501"/>
    <lineage>
        <taxon>Eukaryota</taxon>
        <taxon>Metazoa</taxon>
        <taxon>Ecdysozoa</taxon>
        <taxon>Arthropoda</taxon>
        <taxon>Hexapoda</taxon>
        <taxon>Insecta</taxon>
        <taxon>Pterygota</taxon>
        <taxon>Neoptera</taxon>
        <taxon>Endopterygota</taxon>
        <taxon>Hymenoptera</taxon>
        <taxon>Apocrita</taxon>
        <taxon>Aculeata</taxon>
        <taxon>Apoidea</taxon>
        <taxon>Anthophila</taxon>
        <taxon>Apidae</taxon>
        <taxon>Heterotrigona</taxon>
    </lineage>
</organism>
<proteinExistence type="predicted"/>
<gene>
    <name evidence="2" type="ORF">MHI_LOCUS50495</name>
</gene>
<feature type="non-terminal residue" evidence="2">
    <location>
        <position position="230"/>
    </location>
</feature>
<keyword evidence="3" id="KW-1185">Reference proteome</keyword>
<name>A0A6V7GXV1_9HYME</name>
<evidence type="ECO:0000313" key="2">
    <source>
        <dbReference type="EMBL" id="CAD1468494.1"/>
    </source>
</evidence>
<comment type="caution">
    <text evidence="2">The sequence shown here is derived from an EMBL/GenBank/DDBJ whole genome shotgun (WGS) entry which is preliminary data.</text>
</comment>
<feature type="coiled-coil region" evidence="1">
    <location>
        <begin position="55"/>
        <end position="114"/>
    </location>
</feature>
<dbReference type="EMBL" id="CAJDYZ010000645">
    <property type="protein sequence ID" value="CAD1468494.1"/>
    <property type="molecule type" value="Genomic_DNA"/>
</dbReference>
<sequence>FEMFQNGGGGVHQLRATRNPRGIHENSKRVVIFHFAFHCAYVALKAYCEIREEAASMEKEHADKLKENLEKLSATYLLLEKRYKSTVEKFQTEKDELRKVNEELKEQCDHLRLVNVDHGGNADQMCKLQDEMEVLKAQLLMQEEKHIEDVALLKKQHSDELQRYKVLLQNAKLASTSSIFDDANYRWPELNVERVNGTPLENEEETVDKNIGIKKRKLFYEDRDTLIDIS</sequence>